<reference evidence="7 8" key="1">
    <citation type="submission" date="2014-12" db="EMBL/GenBank/DDBJ databases">
        <title>Draft genome sequence of Cohnella kolymensis strain B-2846.</title>
        <authorList>
            <person name="Karlyshev A.V."/>
            <person name="Kudryashova E.B."/>
        </authorList>
    </citation>
    <scope>NUCLEOTIDE SEQUENCE [LARGE SCALE GENOMIC DNA]</scope>
    <source>
        <strain evidence="7 8">VKM B-2846</strain>
    </source>
</reference>
<dbReference type="InterPro" id="IPR039424">
    <property type="entry name" value="SBP_5"/>
</dbReference>
<dbReference type="Gene3D" id="3.90.76.10">
    <property type="entry name" value="Dipeptide-binding Protein, Domain 1"/>
    <property type="match status" value="1"/>
</dbReference>
<name>A0ABR5A3L9_9BACL</name>
<accession>A0ABR5A3L9</accession>
<evidence type="ECO:0000313" key="7">
    <source>
        <dbReference type="EMBL" id="KIL35007.1"/>
    </source>
</evidence>
<evidence type="ECO:0000256" key="4">
    <source>
        <dbReference type="SAM" id="MobiDB-lite"/>
    </source>
</evidence>
<protein>
    <submittedName>
        <fullName evidence="7">Peptide-binding protein</fullName>
    </submittedName>
</protein>
<feature type="signal peptide" evidence="5">
    <location>
        <begin position="1"/>
        <end position="25"/>
    </location>
</feature>
<dbReference type="InterPro" id="IPR023765">
    <property type="entry name" value="SBP_5_CS"/>
</dbReference>
<proteinExistence type="inferred from homology"/>
<dbReference type="InterPro" id="IPR000914">
    <property type="entry name" value="SBP_5_dom"/>
</dbReference>
<feature type="domain" description="Solute-binding protein family 5" evidence="6">
    <location>
        <begin position="106"/>
        <end position="496"/>
    </location>
</feature>
<feature type="chain" id="PRO_5045595929" evidence="5">
    <location>
        <begin position="26"/>
        <end position="575"/>
    </location>
</feature>
<dbReference type="CDD" id="cd08504">
    <property type="entry name" value="PBP2_OppA"/>
    <property type="match status" value="1"/>
</dbReference>
<dbReference type="InterPro" id="IPR030678">
    <property type="entry name" value="Peptide/Ni-bd"/>
</dbReference>
<comment type="subcellular location">
    <subcellularLocation>
        <location evidence="1">Cell membrane</location>
        <topology evidence="1">Lipid-anchor</topology>
    </subcellularLocation>
</comment>
<evidence type="ECO:0000256" key="2">
    <source>
        <dbReference type="ARBA" id="ARBA00005695"/>
    </source>
</evidence>
<dbReference type="SUPFAM" id="SSF53850">
    <property type="entry name" value="Periplasmic binding protein-like II"/>
    <property type="match status" value="1"/>
</dbReference>
<evidence type="ECO:0000259" key="6">
    <source>
        <dbReference type="Pfam" id="PF00496"/>
    </source>
</evidence>
<dbReference type="RefSeq" id="WP_041064887.1">
    <property type="nucleotide sequence ID" value="NZ_JXAL01000024.1"/>
</dbReference>
<evidence type="ECO:0000256" key="5">
    <source>
        <dbReference type="SAM" id="SignalP"/>
    </source>
</evidence>
<keyword evidence="8" id="KW-1185">Reference proteome</keyword>
<feature type="compositionally biased region" description="Low complexity" evidence="4">
    <location>
        <begin position="29"/>
        <end position="56"/>
    </location>
</feature>
<gene>
    <name evidence="7" type="ORF">SD71_15110</name>
</gene>
<evidence type="ECO:0000256" key="3">
    <source>
        <dbReference type="ARBA" id="ARBA00022729"/>
    </source>
</evidence>
<dbReference type="PANTHER" id="PTHR30290:SF79">
    <property type="entry name" value="DIPEPTIDE-BINDING PROTEIN DPPE"/>
    <property type="match status" value="1"/>
</dbReference>
<evidence type="ECO:0000256" key="1">
    <source>
        <dbReference type="ARBA" id="ARBA00004193"/>
    </source>
</evidence>
<dbReference type="PANTHER" id="PTHR30290">
    <property type="entry name" value="PERIPLASMIC BINDING COMPONENT OF ABC TRANSPORTER"/>
    <property type="match status" value="1"/>
</dbReference>
<dbReference type="PIRSF" id="PIRSF002741">
    <property type="entry name" value="MppA"/>
    <property type="match status" value="1"/>
</dbReference>
<comment type="similarity">
    <text evidence="2">Belongs to the bacterial solute-binding protein 5 family.</text>
</comment>
<dbReference type="Pfam" id="PF00496">
    <property type="entry name" value="SBP_bac_5"/>
    <property type="match status" value="1"/>
</dbReference>
<keyword evidence="3 5" id="KW-0732">Signal</keyword>
<dbReference type="PROSITE" id="PS51257">
    <property type="entry name" value="PROKAR_LIPOPROTEIN"/>
    <property type="match status" value="1"/>
</dbReference>
<dbReference type="Gene3D" id="3.10.105.10">
    <property type="entry name" value="Dipeptide-binding Protein, Domain 3"/>
    <property type="match status" value="1"/>
</dbReference>
<feature type="region of interest" description="Disordered" evidence="4">
    <location>
        <begin position="29"/>
        <end position="58"/>
    </location>
</feature>
<dbReference type="PROSITE" id="PS01040">
    <property type="entry name" value="SBP_BACTERIAL_5"/>
    <property type="match status" value="1"/>
</dbReference>
<dbReference type="Gene3D" id="3.40.190.10">
    <property type="entry name" value="Periplasmic binding protein-like II"/>
    <property type="match status" value="1"/>
</dbReference>
<dbReference type="Proteomes" id="UP000054526">
    <property type="component" value="Unassembled WGS sequence"/>
</dbReference>
<organism evidence="7 8">
    <name type="scientific">Cohnella kolymensis</name>
    <dbReference type="NCBI Taxonomy" id="1590652"/>
    <lineage>
        <taxon>Bacteria</taxon>
        <taxon>Bacillati</taxon>
        <taxon>Bacillota</taxon>
        <taxon>Bacilli</taxon>
        <taxon>Bacillales</taxon>
        <taxon>Paenibacillaceae</taxon>
        <taxon>Cohnella</taxon>
    </lineage>
</organism>
<evidence type="ECO:0000313" key="8">
    <source>
        <dbReference type="Proteomes" id="UP000054526"/>
    </source>
</evidence>
<comment type="caution">
    <text evidence="7">The sequence shown here is derived from an EMBL/GenBank/DDBJ whole genome shotgun (WGS) entry which is preliminary data.</text>
</comment>
<sequence>MINRKFGLTLTAALLIFVMILSACSSNNKSESSPTASSSASVTPSASNSPSASSTSDNQLAAEQVFRMNLHSEPPTLDPGMAQDNVSGTVLNTIFEGLTRVDKDGKVIPGMATEWKISDDNLTYTFTLRDGIKWSTGDPVTAHDFEFAWTRTLDPAKETPAPYAYQLYYLKNAEEYNTKKITDLSQVGVKAQDDKTLVVQLKSPTAYFLNLLSFYTYYPVSKTAVEKNANFHTEAATLPTNGPFLLSEWKHNESITLKKNPDYYAADEIKLNEIRMAMVIDPNTEISMYDTDELDWAGRPVGEIPVDLIPSLKANADANLQIKGIASTYYYLFNNTKPPFNNLKIRQAFSMAIDRQAIIDNVTHGEQKPAYGFVPYGINGAEKQFREEYPDSYFTEDVEKAKQLLAEGLAEAKMTALPKIELIHNESEGHKKIATAIVDMWKKNLGVDVTVQSQEFGVFLTNRTNLNYQVARAGWGADYNDPMTFVDMFVTKGGNNDAGYANPEYDALVKKAGETLDQKVRMESLSAAEKILIDDMVIMPIYYYTGIWMQKPYVMDVFMDYAGELNLTRAYIAAH</sequence>
<dbReference type="EMBL" id="JXAL01000024">
    <property type="protein sequence ID" value="KIL35007.1"/>
    <property type="molecule type" value="Genomic_DNA"/>
</dbReference>